<dbReference type="InterPro" id="IPR016181">
    <property type="entry name" value="Acyl_CoA_acyltransferase"/>
</dbReference>
<feature type="domain" description="N-acetyltransferase" evidence="1">
    <location>
        <begin position="1"/>
        <end position="166"/>
    </location>
</feature>
<dbReference type="CDD" id="cd04301">
    <property type="entry name" value="NAT_SF"/>
    <property type="match status" value="1"/>
</dbReference>
<dbReference type="SUPFAM" id="SSF55729">
    <property type="entry name" value="Acyl-CoA N-acyltransferases (Nat)"/>
    <property type="match status" value="1"/>
</dbReference>
<keyword evidence="2" id="KW-0808">Transferase</keyword>
<sequence>MIRSATKNDVPKIMENCRACANHMIANGIYQWNDEYPNATAFLNDIARGELFVLTEEDKIIGTIVVSTLMDQEYVPIKWLTPNKNNIYIHRLSVHPNYQKKGYAKKLMDFAENIAQQKNYNSVRLDTFSKNQRNQRFYEARGYQKLGDIYFPKQSNFPFYCYELVL</sequence>
<dbReference type="Proteomes" id="UP000191680">
    <property type="component" value="Unassembled WGS sequence"/>
</dbReference>
<accession>A0A1V6LWE1</accession>
<dbReference type="Gene3D" id="3.40.630.30">
    <property type="match status" value="1"/>
</dbReference>
<dbReference type="Pfam" id="PF00583">
    <property type="entry name" value="Acetyltransf_1"/>
    <property type="match status" value="1"/>
</dbReference>
<dbReference type="GO" id="GO:0016747">
    <property type="term" value="F:acyltransferase activity, transferring groups other than amino-acyl groups"/>
    <property type="evidence" value="ECO:0007669"/>
    <property type="project" value="InterPro"/>
</dbReference>
<dbReference type="PANTHER" id="PTHR43617">
    <property type="entry name" value="L-AMINO ACID N-ACETYLTRANSFERASE"/>
    <property type="match status" value="1"/>
</dbReference>
<name>A0A1V6LWE1_9FLAO</name>
<proteinExistence type="predicted"/>
<reference evidence="2 3" key="1">
    <citation type="submission" date="2016-12" db="EMBL/GenBank/DDBJ databases">
        <authorList>
            <person name="Song W.-J."/>
            <person name="Kurnit D.M."/>
        </authorList>
    </citation>
    <scope>NUCLEOTIDE SEQUENCE [LARGE SCALE GENOMIC DNA]</scope>
    <source>
        <strain evidence="2 3">HSG9</strain>
    </source>
</reference>
<dbReference type="InterPro" id="IPR050276">
    <property type="entry name" value="MshD_Acetyltransferase"/>
</dbReference>
<dbReference type="PROSITE" id="PS51186">
    <property type="entry name" value="GNAT"/>
    <property type="match status" value="1"/>
</dbReference>
<protein>
    <submittedName>
        <fullName evidence="2">GNAT family N-acetyltransferase</fullName>
    </submittedName>
</protein>
<dbReference type="EMBL" id="MTBC01000001">
    <property type="protein sequence ID" value="OQD44326.1"/>
    <property type="molecule type" value="Genomic_DNA"/>
</dbReference>
<comment type="caution">
    <text evidence="2">The sequence shown here is derived from an EMBL/GenBank/DDBJ whole genome shotgun (WGS) entry which is preliminary data.</text>
</comment>
<organism evidence="2 3">
    <name type="scientific">Croceivirga radicis</name>
    <dbReference type="NCBI Taxonomy" id="1929488"/>
    <lineage>
        <taxon>Bacteria</taxon>
        <taxon>Pseudomonadati</taxon>
        <taxon>Bacteroidota</taxon>
        <taxon>Flavobacteriia</taxon>
        <taxon>Flavobacteriales</taxon>
        <taxon>Flavobacteriaceae</taxon>
        <taxon>Croceivirga</taxon>
    </lineage>
</organism>
<dbReference type="OrthoDB" id="9796381at2"/>
<gene>
    <name evidence="2" type="ORF">BUL40_01880</name>
</gene>
<evidence type="ECO:0000313" key="3">
    <source>
        <dbReference type="Proteomes" id="UP000191680"/>
    </source>
</evidence>
<evidence type="ECO:0000313" key="2">
    <source>
        <dbReference type="EMBL" id="OQD44326.1"/>
    </source>
</evidence>
<keyword evidence="3" id="KW-1185">Reference proteome</keyword>
<evidence type="ECO:0000259" key="1">
    <source>
        <dbReference type="PROSITE" id="PS51186"/>
    </source>
</evidence>
<dbReference type="AlphaFoldDB" id="A0A1V6LWE1"/>
<dbReference type="RefSeq" id="WP_080317842.1">
    <property type="nucleotide sequence ID" value="NZ_MTBC01000001.1"/>
</dbReference>
<dbReference type="InterPro" id="IPR000182">
    <property type="entry name" value="GNAT_dom"/>
</dbReference>